<dbReference type="RefSeq" id="WP_021953701.1">
    <property type="nucleotide sequence ID" value="NZ_JACOOZ010000001.1"/>
</dbReference>
<gene>
    <name evidence="2" type="ORF">H8S00_00435</name>
</gene>
<protein>
    <submittedName>
        <fullName evidence="2">Uncharacterized protein</fullName>
    </submittedName>
</protein>
<accession>A0ABR7EYP8</accession>
<feature type="transmembrane region" description="Helical" evidence="1">
    <location>
        <begin position="37"/>
        <end position="61"/>
    </location>
</feature>
<reference evidence="2 3" key="1">
    <citation type="submission" date="2020-08" db="EMBL/GenBank/DDBJ databases">
        <title>Genome public.</title>
        <authorList>
            <person name="Liu C."/>
            <person name="Sun Q."/>
        </authorList>
    </citation>
    <scope>NUCLEOTIDE SEQUENCE [LARGE SCALE GENOMIC DNA]</scope>
    <source>
        <strain evidence="2 3">BX4</strain>
    </source>
</reference>
<name>A0ABR7EYP8_9FIRM</name>
<dbReference type="EMBL" id="JACOOZ010000001">
    <property type="protein sequence ID" value="MBC5666468.1"/>
    <property type="molecule type" value="Genomic_DNA"/>
</dbReference>
<organism evidence="2 3">
    <name type="scientific">Eubacterium segne</name>
    <dbReference type="NCBI Taxonomy" id="2763045"/>
    <lineage>
        <taxon>Bacteria</taxon>
        <taxon>Bacillati</taxon>
        <taxon>Bacillota</taxon>
        <taxon>Clostridia</taxon>
        <taxon>Eubacteriales</taxon>
        <taxon>Eubacteriaceae</taxon>
        <taxon>Eubacterium</taxon>
    </lineage>
</organism>
<proteinExistence type="predicted"/>
<evidence type="ECO:0000256" key="1">
    <source>
        <dbReference type="SAM" id="Phobius"/>
    </source>
</evidence>
<sequence>MLNNEKIILMTKLSLYEQKNQKKEISTGKYFKSDYMLLKMLSSFICATVGYLLCLILWFMYKSDRVFASMTTTGSFTVFVVVIVLLYIITVVVYMIFSYAFFSHKFRKIRKNLKEYNGDLKTLHRIQELEYDAIIDELEEEGDEEE</sequence>
<keyword evidence="3" id="KW-1185">Reference proteome</keyword>
<evidence type="ECO:0000313" key="3">
    <source>
        <dbReference type="Proteomes" id="UP000597877"/>
    </source>
</evidence>
<keyword evidence="1" id="KW-0472">Membrane</keyword>
<keyword evidence="1" id="KW-0812">Transmembrane</keyword>
<feature type="transmembrane region" description="Helical" evidence="1">
    <location>
        <begin position="76"/>
        <end position="102"/>
    </location>
</feature>
<keyword evidence="1" id="KW-1133">Transmembrane helix</keyword>
<comment type="caution">
    <text evidence="2">The sequence shown here is derived from an EMBL/GenBank/DDBJ whole genome shotgun (WGS) entry which is preliminary data.</text>
</comment>
<evidence type="ECO:0000313" key="2">
    <source>
        <dbReference type="EMBL" id="MBC5666468.1"/>
    </source>
</evidence>
<dbReference type="Proteomes" id="UP000597877">
    <property type="component" value="Unassembled WGS sequence"/>
</dbReference>